<feature type="transmembrane region" description="Helical" evidence="1">
    <location>
        <begin position="71"/>
        <end position="93"/>
    </location>
</feature>
<dbReference type="Proteomes" id="UP000192520">
    <property type="component" value="Unassembled WGS sequence"/>
</dbReference>
<dbReference type="AlphaFoldDB" id="A0A1W9NZA6"/>
<keyword evidence="1" id="KW-0812">Transmembrane</keyword>
<feature type="transmembrane region" description="Helical" evidence="1">
    <location>
        <begin position="7"/>
        <end position="27"/>
    </location>
</feature>
<evidence type="ECO:0000256" key="1">
    <source>
        <dbReference type="SAM" id="Phobius"/>
    </source>
</evidence>
<proteinExistence type="predicted"/>
<keyword evidence="1" id="KW-1133">Transmembrane helix</keyword>
<feature type="transmembrane region" description="Helical" evidence="1">
    <location>
        <begin position="145"/>
        <end position="165"/>
    </location>
</feature>
<name>A0A1W9NZA6_UNCC3</name>
<organism evidence="2 3">
    <name type="scientific">candidate division CPR3 bacterium 4484_211</name>
    <dbReference type="NCBI Taxonomy" id="1968527"/>
    <lineage>
        <taxon>Bacteria</taxon>
        <taxon>Bacteria division CPR3</taxon>
    </lineage>
</organism>
<gene>
    <name evidence="2" type="ORF">B5M47_00450</name>
</gene>
<feature type="transmembrane region" description="Helical" evidence="1">
    <location>
        <begin position="99"/>
        <end position="118"/>
    </location>
</feature>
<evidence type="ECO:0000313" key="3">
    <source>
        <dbReference type="Proteomes" id="UP000192520"/>
    </source>
</evidence>
<evidence type="ECO:0000313" key="2">
    <source>
        <dbReference type="EMBL" id="OQX51458.1"/>
    </source>
</evidence>
<reference evidence="3" key="1">
    <citation type="submission" date="2017-03" db="EMBL/GenBank/DDBJ databases">
        <title>Novel pathways for hydrocarbon cycling and metabolic interdependencies in hydrothermal sediment communities.</title>
        <authorList>
            <person name="Dombrowski N."/>
            <person name="Seitz K."/>
            <person name="Teske A."/>
            <person name="Baker B."/>
        </authorList>
    </citation>
    <scope>NUCLEOTIDE SEQUENCE [LARGE SCALE GENOMIC DNA]</scope>
</reference>
<comment type="caution">
    <text evidence="2">The sequence shown here is derived from an EMBL/GenBank/DDBJ whole genome shotgun (WGS) entry which is preliminary data.</text>
</comment>
<protein>
    <submittedName>
        <fullName evidence="2">Uncharacterized protein</fullName>
    </submittedName>
</protein>
<dbReference type="EMBL" id="MZGJ01000003">
    <property type="protein sequence ID" value="OQX51458.1"/>
    <property type="molecule type" value="Genomic_DNA"/>
</dbReference>
<sequence length="355" mass="40400">MSKKQIVVGLSFVLLAAVAFFVFWFSADNLIISLLGKPAVWWTVFVNFGLAWALFLGFWGLFAVLVREKRLLFGGLMIWGGLFFGLLYYRYQIFHNQEWAVYIGLFMAAGLVLVLGFAGRRLERDVKNHLKFSCAHLLLPWFKRLGIFLSLLVSLQVFWLSPIWLSHFKFEIPDFLMRMIGEQVAEITKSSLESWVGDVQGITSDDAWLDKFLQGEEPLPEELRSLVEEGKIPKEYEAQLQSLGMPVEIVESFLSTVEIDEQGMIKEPVSGDPGEIVGAGLGVMIQDQIDQLLEPLRPWLGPILAAFTFMALFYLNTITSLGALFAFWLFFKLLILVKIVKMEKVEVEAERLVVN</sequence>
<feature type="transmembrane region" description="Helical" evidence="1">
    <location>
        <begin position="303"/>
        <end position="331"/>
    </location>
</feature>
<keyword evidence="1" id="KW-0472">Membrane</keyword>
<feature type="transmembrane region" description="Helical" evidence="1">
    <location>
        <begin position="39"/>
        <end position="64"/>
    </location>
</feature>
<accession>A0A1W9NZA6</accession>